<dbReference type="InterPro" id="IPR029033">
    <property type="entry name" value="His_PPase_superfam"/>
</dbReference>
<accession>A0A165Z8W9</accession>
<proteinExistence type="inferred from homology"/>
<evidence type="ECO:0000256" key="6">
    <source>
        <dbReference type="PIRSR" id="PIRSR613078-2"/>
    </source>
</evidence>
<feature type="binding site" evidence="6">
    <location>
        <begin position="87"/>
        <end position="90"/>
    </location>
    <ligand>
        <name>substrate</name>
    </ligand>
</feature>
<evidence type="ECO:0000256" key="7">
    <source>
        <dbReference type="PIRSR" id="PIRSR613078-3"/>
    </source>
</evidence>
<comment type="similarity">
    <text evidence="1">Belongs to the phosphoglycerate mutase family. BPG-dependent PGAM subfamily.</text>
</comment>
<feature type="site" description="Transition state stabilizer" evidence="7">
    <location>
        <position position="157"/>
    </location>
</feature>
<feature type="binding site" evidence="6">
    <location>
        <position position="60"/>
    </location>
    <ligand>
        <name>substrate</name>
    </ligand>
</feature>
<name>A0A165Z8W9_9HYPH</name>
<dbReference type="Gene3D" id="3.40.50.1240">
    <property type="entry name" value="Phosphoglycerate mutase-like"/>
    <property type="match status" value="1"/>
</dbReference>
<evidence type="ECO:0000256" key="5">
    <source>
        <dbReference type="PIRSR" id="PIRSR613078-1"/>
    </source>
</evidence>
<organism evidence="9 10">
    <name type="scientific">Pseudovibrio axinellae</name>
    <dbReference type="NCBI Taxonomy" id="989403"/>
    <lineage>
        <taxon>Bacteria</taxon>
        <taxon>Pseudomonadati</taxon>
        <taxon>Pseudomonadota</taxon>
        <taxon>Alphaproteobacteria</taxon>
        <taxon>Hyphomicrobiales</taxon>
        <taxon>Stappiaceae</taxon>
        <taxon>Pseudovibrio</taxon>
    </lineage>
</organism>
<keyword evidence="4 9" id="KW-0413">Isomerase</keyword>
<keyword evidence="10" id="KW-1185">Reference proteome</keyword>
<sequence>MGLLVLVRHGQSEWNARKIFSGQGNPDLTQQGIAEARRTGGLLKSQSIQFDLAYSSGLTRARKTLDLILSETGHTHLHVNEDNLLFERDYGELTGVTMQDACRKHGEEQVRQWRQSLYAVPPGGESLEMAASRASGMFTQSVLPHLSAGKNVIISSHRNTLRGLISKICKLDQAETERLHIETAQPLYFQAKSATEIEPLLTKKAALKPPQHSLFTEARA</sequence>
<dbReference type="EMBL" id="LMCB01000013">
    <property type="protein sequence ID" value="KZL19612.1"/>
    <property type="molecule type" value="Genomic_DNA"/>
</dbReference>
<dbReference type="PATRIC" id="fig|989403.3.peg.2024"/>
<dbReference type="InterPro" id="IPR005952">
    <property type="entry name" value="Phosphogly_mut1"/>
</dbReference>
<dbReference type="Pfam" id="PF00300">
    <property type="entry name" value="His_Phos_1"/>
    <property type="match status" value="1"/>
</dbReference>
<dbReference type="AlphaFoldDB" id="A0A165Z8W9"/>
<feature type="active site" description="Proton donor/acceptor" evidence="5">
    <location>
        <position position="87"/>
    </location>
</feature>
<dbReference type="NCBIfam" id="TIGR01258">
    <property type="entry name" value="pgm_1"/>
    <property type="match status" value="1"/>
</dbReference>
<dbReference type="SUPFAM" id="SSF53254">
    <property type="entry name" value="Phosphoglycerate mutase-like"/>
    <property type="match status" value="1"/>
</dbReference>
<gene>
    <name evidence="9" type="primary">gpmA_3</name>
    <name evidence="9" type="ORF">PsAD2_01891</name>
</gene>
<dbReference type="PIRSF" id="PIRSF000709">
    <property type="entry name" value="6PFK_2-Ptase"/>
    <property type="match status" value="1"/>
</dbReference>
<dbReference type="CDD" id="cd07067">
    <property type="entry name" value="HP_PGM_like"/>
    <property type="match status" value="1"/>
</dbReference>
<protein>
    <recommendedName>
        <fullName evidence="8">2,3-bisphosphoglycerate-dependent phosphoglycerate mutase</fullName>
        <ecNumber evidence="8">5.4.2.11</ecNumber>
    </recommendedName>
</protein>
<dbReference type="SMART" id="SM00855">
    <property type="entry name" value="PGAM"/>
    <property type="match status" value="1"/>
</dbReference>
<dbReference type="RefSeq" id="WP_074881894.1">
    <property type="nucleotide sequence ID" value="NZ_FOFM01000002.1"/>
</dbReference>
<dbReference type="PANTHER" id="PTHR11931">
    <property type="entry name" value="PHOSPHOGLYCERATE MUTASE"/>
    <property type="match status" value="1"/>
</dbReference>
<evidence type="ECO:0000256" key="4">
    <source>
        <dbReference type="ARBA" id="ARBA00023235"/>
    </source>
</evidence>
<keyword evidence="2" id="KW-0312">Gluconeogenesis</keyword>
<dbReference type="EC" id="5.4.2.11" evidence="8"/>
<keyword evidence="3" id="KW-0324">Glycolysis</keyword>
<dbReference type="GO" id="GO:0006096">
    <property type="term" value="P:glycolytic process"/>
    <property type="evidence" value="ECO:0007669"/>
    <property type="project" value="UniProtKB-UniPathway"/>
</dbReference>
<evidence type="ECO:0000313" key="10">
    <source>
        <dbReference type="Proteomes" id="UP000076577"/>
    </source>
</evidence>
<comment type="catalytic activity">
    <reaction evidence="8">
        <text>(2R)-2-phosphoglycerate = (2R)-3-phosphoglycerate</text>
        <dbReference type="Rhea" id="RHEA:15901"/>
        <dbReference type="ChEBI" id="CHEBI:58272"/>
        <dbReference type="ChEBI" id="CHEBI:58289"/>
        <dbReference type="EC" id="5.4.2.11"/>
    </reaction>
</comment>
<evidence type="ECO:0000256" key="8">
    <source>
        <dbReference type="RuleBase" id="RU004512"/>
    </source>
</evidence>
<evidence type="ECO:0000256" key="3">
    <source>
        <dbReference type="ARBA" id="ARBA00023152"/>
    </source>
</evidence>
<dbReference type="PROSITE" id="PS00175">
    <property type="entry name" value="PG_MUTASE"/>
    <property type="match status" value="1"/>
</dbReference>
<dbReference type="STRING" id="989403.SAMN05421798_102452"/>
<dbReference type="InterPro" id="IPR001345">
    <property type="entry name" value="PG/BPGM_mutase_AS"/>
</dbReference>
<dbReference type="OrthoDB" id="9781415at2"/>
<dbReference type="Proteomes" id="UP000076577">
    <property type="component" value="Unassembled WGS sequence"/>
</dbReference>
<feature type="binding site" evidence="6">
    <location>
        <begin position="8"/>
        <end position="15"/>
    </location>
    <ligand>
        <name>substrate</name>
    </ligand>
</feature>
<feature type="active site" description="Tele-phosphohistidine intermediate" evidence="5">
    <location>
        <position position="9"/>
    </location>
</feature>
<evidence type="ECO:0000256" key="2">
    <source>
        <dbReference type="ARBA" id="ARBA00022432"/>
    </source>
</evidence>
<evidence type="ECO:0000256" key="1">
    <source>
        <dbReference type="ARBA" id="ARBA00006717"/>
    </source>
</evidence>
<comment type="caution">
    <text evidence="9">The sequence shown here is derived from an EMBL/GenBank/DDBJ whole genome shotgun (WGS) entry which is preliminary data.</text>
</comment>
<evidence type="ECO:0000313" key="9">
    <source>
        <dbReference type="EMBL" id="KZL19612.1"/>
    </source>
</evidence>
<dbReference type="GO" id="GO:0004619">
    <property type="term" value="F:phosphoglycerate mutase activity"/>
    <property type="evidence" value="ECO:0007669"/>
    <property type="project" value="UniProtKB-EC"/>
</dbReference>
<dbReference type="GO" id="GO:0006094">
    <property type="term" value="P:gluconeogenesis"/>
    <property type="evidence" value="ECO:0007669"/>
    <property type="project" value="UniProtKB-KW"/>
</dbReference>
<comment type="function">
    <text evidence="8">Catalyzes the interconversion of 2-phosphoglycerate and 3-phosphoglycerate.</text>
</comment>
<dbReference type="InterPro" id="IPR013078">
    <property type="entry name" value="His_Pase_superF_clade-1"/>
</dbReference>
<dbReference type="UniPathway" id="UPA00109">
    <property type="reaction ID" value="UER00186"/>
</dbReference>
<reference evidence="9 10" key="1">
    <citation type="journal article" date="2016" name="Front. Microbiol.">
        <title>Comparative Genomic Analysis Reveals a Diverse Repertoire of Genes Involved in Prokaryote-Eukaryote Interactions within the Pseudovibrio Genus.</title>
        <authorList>
            <person name="Romano S."/>
            <person name="Fernandez-Guerra A."/>
            <person name="Reen F.J."/>
            <person name="Glockner F.O."/>
            <person name="Crowley S.P."/>
            <person name="O'Sullivan O."/>
            <person name="Cotter P.D."/>
            <person name="Adams C."/>
            <person name="Dobson A.D."/>
            <person name="O'Gara F."/>
        </authorList>
    </citation>
    <scope>NUCLEOTIDE SEQUENCE [LARGE SCALE GENOMIC DNA]</scope>
    <source>
        <strain evidence="9 10">Ad2</strain>
    </source>
</reference>
<comment type="pathway">
    <text evidence="8">Carbohydrate degradation; glycolysis; pyruvate from D-glyceraldehyde 3-phosphate: step 3/5.</text>
</comment>